<dbReference type="OrthoDB" id="9802248at2"/>
<reference evidence="3 4" key="1">
    <citation type="submission" date="2019-05" db="EMBL/GenBank/DDBJ databases">
        <authorList>
            <person name="Qu J.-H."/>
        </authorList>
    </citation>
    <scope>NUCLEOTIDE SEQUENCE [LARGE SCALE GENOMIC DNA]</scope>
    <source>
        <strain evidence="3 4">Z12</strain>
    </source>
</reference>
<dbReference type="EMBL" id="VCEI01000011">
    <property type="protein sequence ID" value="TLU95912.1"/>
    <property type="molecule type" value="Genomic_DNA"/>
</dbReference>
<evidence type="ECO:0000259" key="2">
    <source>
        <dbReference type="SMART" id="SM00849"/>
    </source>
</evidence>
<protein>
    <submittedName>
        <fullName evidence="3">MBL fold metallo-hydrolase</fullName>
    </submittedName>
</protein>
<dbReference type="Proteomes" id="UP000309788">
    <property type="component" value="Unassembled WGS sequence"/>
</dbReference>
<sequence length="319" mass="35503">MEKVPTQENKSYFEVAEGVWGLTDIFTNVYVIQNKPDNTWVLVDAGLKTAYPKIKLMVNELFGENAKPSAIILTHGHFDHTGSLKKLAEEWSVPVYAHYLELPYLTGKSAYPPPDPTVGGGLMSYMADLYPKTGLDLQNRVEAFPGITPDVPFLPEWKYLHTPGHAPGHVSFWREKDKVLIAGDAFVTTKQESAISVMLQTKVISGPPKYFTYDWYKAEDSVQRLASLLPDVVATGHGKPMSGKEMQEQLMELAYHFQDVAVPKHGRYVQSPAFADSRGVVAVPKPESEPYKVIFALSAAAALTALGWAVYSRSKYYRS</sequence>
<dbReference type="SMART" id="SM00849">
    <property type="entry name" value="Lactamase_B"/>
    <property type="match status" value="1"/>
</dbReference>
<gene>
    <name evidence="3" type="ORF">FEM55_01800</name>
</gene>
<comment type="caution">
    <text evidence="3">The sequence shown here is derived from an EMBL/GenBank/DDBJ whole genome shotgun (WGS) entry which is preliminary data.</text>
</comment>
<name>A0A5R9KIA7_9BACT</name>
<organism evidence="3 4">
    <name type="scientific">Dyadobacter sediminis</name>
    <dbReference type="NCBI Taxonomy" id="1493691"/>
    <lineage>
        <taxon>Bacteria</taxon>
        <taxon>Pseudomonadati</taxon>
        <taxon>Bacteroidota</taxon>
        <taxon>Cytophagia</taxon>
        <taxon>Cytophagales</taxon>
        <taxon>Spirosomataceae</taxon>
        <taxon>Dyadobacter</taxon>
    </lineage>
</organism>
<dbReference type="RefSeq" id="WP_138279606.1">
    <property type="nucleotide sequence ID" value="NZ_BMGE01000001.1"/>
</dbReference>
<keyword evidence="3" id="KW-0378">Hydrolase</keyword>
<evidence type="ECO:0000256" key="1">
    <source>
        <dbReference type="SAM" id="Phobius"/>
    </source>
</evidence>
<dbReference type="SUPFAM" id="SSF56281">
    <property type="entry name" value="Metallo-hydrolase/oxidoreductase"/>
    <property type="match status" value="1"/>
</dbReference>
<dbReference type="GO" id="GO:0016787">
    <property type="term" value="F:hydrolase activity"/>
    <property type="evidence" value="ECO:0007669"/>
    <property type="project" value="UniProtKB-KW"/>
</dbReference>
<keyword evidence="1" id="KW-0472">Membrane</keyword>
<dbReference type="InterPro" id="IPR001279">
    <property type="entry name" value="Metallo-B-lactamas"/>
</dbReference>
<evidence type="ECO:0000313" key="3">
    <source>
        <dbReference type="EMBL" id="TLU95912.1"/>
    </source>
</evidence>
<dbReference type="PANTHER" id="PTHR42951">
    <property type="entry name" value="METALLO-BETA-LACTAMASE DOMAIN-CONTAINING"/>
    <property type="match status" value="1"/>
</dbReference>
<accession>A0A5R9KIA7</accession>
<dbReference type="InterPro" id="IPR036866">
    <property type="entry name" value="RibonucZ/Hydroxyglut_hydro"/>
</dbReference>
<dbReference type="PANTHER" id="PTHR42951:SF17">
    <property type="entry name" value="METALLO-BETA-LACTAMASE DOMAIN-CONTAINING PROTEIN"/>
    <property type="match status" value="1"/>
</dbReference>
<keyword evidence="1" id="KW-0812">Transmembrane</keyword>
<feature type="domain" description="Metallo-beta-lactamase" evidence="2">
    <location>
        <begin position="26"/>
        <end position="237"/>
    </location>
</feature>
<dbReference type="CDD" id="cd07721">
    <property type="entry name" value="yflN-like_MBL-fold"/>
    <property type="match status" value="1"/>
</dbReference>
<dbReference type="InterPro" id="IPR050855">
    <property type="entry name" value="NDM-1-like"/>
</dbReference>
<dbReference type="Gene3D" id="3.60.15.10">
    <property type="entry name" value="Ribonuclease Z/Hydroxyacylglutathione hydrolase-like"/>
    <property type="match status" value="1"/>
</dbReference>
<evidence type="ECO:0000313" key="4">
    <source>
        <dbReference type="Proteomes" id="UP000309788"/>
    </source>
</evidence>
<dbReference type="AlphaFoldDB" id="A0A5R9KIA7"/>
<feature type="transmembrane region" description="Helical" evidence="1">
    <location>
        <begin position="293"/>
        <end position="311"/>
    </location>
</feature>
<keyword evidence="1" id="KW-1133">Transmembrane helix</keyword>
<proteinExistence type="predicted"/>
<keyword evidence="4" id="KW-1185">Reference proteome</keyword>
<dbReference type="Pfam" id="PF00753">
    <property type="entry name" value="Lactamase_B"/>
    <property type="match status" value="1"/>
</dbReference>